<dbReference type="HOGENOM" id="CLU_907355_0_0_1"/>
<dbReference type="Pfam" id="PF03732">
    <property type="entry name" value="Retrotrans_gag"/>
    <property type="match status" value="1"/>
</dbReference>
<protein>
    <submittedName>
        <fullName evidence="4">Gag protease polyprotein</fullName>
    </submittedName>
</protein>
<keyword evidence="1" id="KW-0863">Zinc-finger</keyword>
<dbReference type="InterPro" id="IPR036875">
    <property type="entry name" value="Znf_CCHC_sf"/>
</dbReference>
<dbReference type="InterPro" id="IPR001878">
    <property type="entry name" value="Znf_CCHC"/>
</dbReference>
<dbReference type="eggNOG" id="KOG0017">
    <property type="taxonomic scope" value="Eukaryota"/>
</dbReference>
<dbReference type="PROSITE" id="PS50158">
    <property type="entry name" value="ZF_CCHC"/>
    <property type="match status" value="1"/>
</dbReference>
<dbReference type="AlphaFoldDB" id="A0A061FV57"/>
<dbReference type="EMBL" id="CM001881">
    <property type="protein sequence ID" value="EOY21430.1"/>
    <property type="molecule type" value="Genomic_DNA"/>
</dbReference>
<gene>
    <name evidence="4" type="ORF">TCM_012960</name>
</gene>
<evidence type="ECO:0000313" key="5">
    <source>
        <dbReference type="Proteomes" id="UP000026915"/>
    </source>
</evidence>
<accession>A0A061FV57</accession>
<dbReference type="InParanoid" id="A0A061FV57"/>
<feature type="region of interest" description="Disordered" evidence="2">
    <location>
        <begin position="264"/>
        <end position="289"/>
    </location>
</feature>
<dbReference type="GO" id="GO:0008233">
    <property type="term" value="F:peptidase activity"/>
    <property type="evidence" value="ECO:0007669"/>
    <property type="project" value="UniProtKB-KW"/>
</dbReference>
<dbReference type="InterPro" id="IPR005162">
    <property type="entry name" value="Retrotrans_gag_dom"/>
</dbReference>
<keyword evidence="1" id="KW-0862">Zinc</keyword>
<dbReference type="OMA" id="QPGHIFR"/>
<sequence length="382" mass="43995">MRLDDDMKLIVATRLLEKRARTWWSSVKSHSATPLTWSDFIREFDSQYFTYFYQREKKKEFLSLKQGNLIVEEYETRFNELMLYVLDLVKSEQDQANYFEEKLRNKIKERMTVIGREPHKEVVQMALRVEKLANENRRMLAEIVKRRNPSGFFSQPPKRGKDSFVSRSTTSAPITSFRPSVSQTQQRSPKFSKPEMTTSKKSFGGSDRCRHCGKYHVGLCKKLVRCFYCDQLGHYRSDCPQLGRAIVAISSPSAHTNVQRKDSTEVQPRSGVTIRSDVESNASAYPPPRPQTRISTRVFAVTEDEARVQLGAVTGTTILIDKYAYALIDSDLDKFQVSITFASFTSRNLSPLEEENVVHTPLGEKLIRNSCYRDYGVDMTVE</sequence>
<keyword evidence="4" id="KW-0645">Protease</keyword>
<proteinExistence type="predicted"/>
<dbReference type="GO" id="GO:0006508">
    <property type="term" value="P:proteolysis"/>
    <property type="evidence" value="ECO:0007669"/>
    <property type="project" value="UniProtKB-KW"/>
</dbReference>
<keyword evidence="4" id="KW-0378">Hydrolase</keyword>
<dbReference type="SMART" id="SM00343">
    <property type="entry name" value="ZnF_C2HC"/>
    <property type="match status" value="1"/>
</dbReference>
<dbReference type="PANTHER" id="PTHR34482:SF48">
    <property type="entry name" value="GAG PROTEASE POLYPROTEIN"/>
    <property type="match status" value="1"/>
</dbReference>
<evidence type="ECO:0000256" key="1">
    <source>
        <dbReference type="PROSITE-ProRule" id="PRU00047"/>
    </source>
</evidence>
<organism evidence="4 5">
    <name type="scientific">Theobroma cacao</name>
    <name type="common">Cacao</name>
    <name type="synonym">Cocoa</name>
    <dbReference type="NCBI Taxonomy" id="3641"/>
    <lineage>
        <taxon>Eukaryota</taxon>
        <taxon>Viridiplantae</taxon>
        <taxon>Streptophyta</taxon>
        <taxon>Embryophyta</taxon>
        <taxon>Tracheophyta</taxon>
        <taxon>Spermatophyta</taxon>
        <taxon>Magnoliopsida</taxon>
        <taxon>eudicotyledons</taxon>
        <taxon>Gunneridae</taxon>
        <taxon>Pentapetalae</taxon>
        <taxon>rosids</taxon>
        <taxon>malvids</taxon>
        <taxon>Malvales</taxon>
        <taxon>Malvaceae</taxon>
        <taxon>Byttnerioideae</taxon>
        <taxon>Theobroma</taxon>
    </lineage>
</organism>
<feature type="region of interest" description="Disordered" evidence="2">
    <location>
        <begin position="150"/>
        <end position="204"/>
    </location>
</feature>
<dbReference type="GO" id="GO:0008270">
    <property type="term" value="F:zinc ion binding"/>
    <property type="evidence" value="ECO:0007669"/>
    <property type="project" value="UniProtKB-KW"/>
</dbReference>
<dbReference type="Proteomes" id="UP000026915">
    <property type="component" value="Chromosome 3"/>
</dbReference>
<keyword evidence="1" id="KW-0479">Metal-binding</keyword>
<dbReference type="Pfam" id="PF00098">
    <property type="entry name" value="zf-CCHC"/>
    <property type="match status" value="1"/>
</dbReference>
<dbReference type="SUPFAM" id="SSF57756">
    <property type="entry name" value="Retrovirus zinc finger-like domains"/>
    <property type="match status" value="1"/>
</dbReference>
<dbReference type="Gramene" id="EOY21430">
    <property type="protein sequence ID" value="EOY21430"/>
    <property type="gene ID" value="TCM_012960"/>
</dbReference>
<reference evidence="4 5" key="1">
    <citation type="journal article" date="2013" name="Genome Biol.">
        <title>The genome sequence of the most widely cultivated cacao type and its use to identify candidate genes regulating pod color.</title>
        <authorList>
            <person name="Motamayor J.C."/>
            <person name="Mockaitis K."/>
            <person name="Schmutz J."/>
            <person name="Haiminen N."/>
            <person name="Iii D.L."/>
            <person name="Cornejo O."/>
            <person name="Findley S.D."/>
            <person name="Zheng P."/>
            <person name="Utro F."/>
            <person name="Royaert S."/>
            <person name="Saski C."/>
            <person name="Jenkins J."/>
            <person name="Podicheti R."/>
            <person name="Zhao M."/>
            <person name="Scheffler B.E."/>
            <person name="Stack J.C."/>
            <person name="Feltus F.A."/>
            <person name="Mustiga G.M."/>
            <person name="Amores F."/>
            <person name="Phillips W."/>
            <person name="Marelli J.P."/>
            <person name="May G.D."/>
            <person name="Shapiro H."/>
            <person name="Ma J."/>
            <person name="Bustamante C.D."/>
            <person name="Schnell R.J."/>
            <person name="Main D."/>
            <person name="Gilbert D."/>
            <person name="Parida L."/>
            <person name="Kuhn D.N."/>
        </authorList>
    </citation>
    <scope>NUCLEOTIDE SEQUENCE [LARGE SCALE GENOMIC DNA]</scope>
    <source>
        <strain evidence="5">cv. Matina 1-6</strain>
    </source>
</reference>
<keyword evidence="5" id="KW-1185">Reference proteome</keyword>
<dbReference type="GO" id="GO:0003676">
    <property type="term" value="F:nucleic acid binding"/>
    <property type="evidence" value="ECO:0007669"/>
    <property type="project" value="InterPro"/>
</dbReference>
<evidence type="ECO:0000313" key="4">
    <source>
        <dbReference type="EMBL" id="EOY21430.1"/>
    </source>
</evidence>
<dbReference type="Pfam" id="PF08284">
    <property type="entry name" value="RVP_2"/>
    <property type="match status" value="1"/>
</dbReference>
<evidence type="ECO:0000256" key="2">
    <source>
        <dbReference type="SAM" id="MobiDB-lite"/>
    </source>
</evidence>
<name>A0A061FV57_THECC</name>
<feature type="domain" description="CCHC-type" evidence="3">
    <location>
        <begin position="225"/>
        <end position="241"/>
    </location>
</feature>
<evidence type="ECO:0000259" key="3">
    <source>
        <dbReference type="PROSITE" id="PS50158"/>
    </source>
</evidence>
<dbReference type="Gene3D" id="4.10.60.10">
    <property type="entry name" value="Zinc finger, CCHC-type"/>
    <property type="match status" value="1"/>
</dbReference>
<feature type="compositionally biased region" description="Polar residues" evidence="2">
    <location>
        <begin position="165"/>
        <end position="201"/>
    </location>
</feature>
<dbReference type="PANTHER" id="PTHR34482">
    <property type="entry name" value="DNA DAMAGE-INDUCIBLE PROTEIN 1-LIKE"/>
    <property type="match status" value="1"/>
</dbReference>